<dbReference type="InterPro" id="IPR004701">
    <property type="entry name" value="PTS_EIIA_man-typ"/>
</dbReference>
<gene>
    <name evidence="4" type="ORF">J421_3122</name>
</gene>
<sequence length="150" mass="15370">MTSDTPPAPTTARAVLAGHADFAAGMASAVTQISGRDDVFVLMTNRGLSGEDIERDLRRALDGGLRVIFTDLPAGSCTLAARRLQRERPDLVLVTGANLATLLDFVFAADEDADPAAAAAHAASHAAEKGRAALAVVPTRPPAEGARGAA</sequence>
<feature type="domain" description="PTS EIIA type-4" evidence="3">
    <location>
        <begin position="11"/>
        <end position="134"/>
    </location>
</feature>
<evidence type="ECO:0000259" key="3">
    <source>
        <dbReference type="PROSITE" id="PS51096"/>
    </source>
</evidence>
<dbReference type="Proteomes" id="UP000019151">
    <property type="component" value="Chromosome"/>
</dbReference>
<feature type="region of interest" description="Disordered" evidence="2">
    <location>
        <begin position="131"/>
        <end position="150"/>
    </location>
</feature>
<proteinExistence type="predicted"/>
<evidence type="ECO:0000256" key="2">
    <source>
        <dbReference type="SAM" id="MobiDB-lite"/>
    </source>
</evidence>
<accession>W0RHS0</accession>
<protein>
    <submittedName>
        <fullName evidence="4">PTS system fructose subfamily IIA component</fullName>
    </submittedName>
</protein>
<dbReference type="InParanoid" id="W0RHS0"/>
<dbReference type="SUPFAM" id="SSF53062">
    <property type="entry name" value="PTS system fructose IIA component-like"/>
    <property type="match status" value="1"/>
</dbReference>
<name>W0RHS0_9BACT</name>
<dbReference type="PROSITE" id="PS51096">
    <property type="entry name" value="PTS_EIIA_TYPE_4"/>
    <property type="match status" value="1"/>
</dbReference>
<dbReference type="GO" id="GO:0016740">
    <property type="term" value="F:transferase activity"/>
    <property type="evidence" value="ECO:0007669"/>
    <property type="project" value="UniProtKB-KW"/>
</dbReference>
<dbReference type="KEGG" id="gba:J421_3122"/>
<dbReference type="eggNOG" id="COG2893">
    <property type="taxonomic scope" value="Bacteria"/>
</dbReference>
<keyword evidence="5" id="KW-1185">Reference proteome</keyword>
<dbReference type="Pfam" id="PF03610">
    <property type="entry name" value="EIIA-man"/>
    <property type="match status" value="1"/>
</dbReference>
<organism evidence="4 5">
    <name type="scientific">Gemmatirosa kalamazoonensis</name>
    <dbReference type="NCBI Taxonomy" id="861299"/>
    <lineage>
        <taxon>Bacteria</taxon>
        <taxon>Pseudomonadati</taxon>
        <taxon>Gemmatimonadota</taxon>
        <taxon>Gemmatimonadia</taxon>
        <taxon>Gemmatimonadales</taxon>
        <taxon>Gemmatimonadaceae</taxon>
        <taxon>Gemmatirosa</taxon>
    </lineage>
</organism>
<dbReference type="Gene3D" id="3.40.50.510">
    <property type="entry name" value="Phosphotransferase system, mannose-type IIA component"/>
    <property type="match status" value="1"/>
</dbReference>
<dbReference type="GO" id="GO:0009401">
    <property type="term" value="P:phosphoenolpyruvate-dependent sugar phosphotransferase system"/>
    <property type="evidence" value="ECO:0007669"/>
    <property type="project" value="InterPro"/>
</dbReference>
<dbReference type="EMBL" id="CP007128">
    <property type="protein sequence ID" value="AHG90659.1"/>
    <property type="molecule type" value="Genomic_DNA"/>
</dbReference>
<dbReference type="RefSeq" id="WP_025412125.1">
    <property type="nucleotide sequence ID" value="NZ_CP007128.1"/>
</dbReference>
<evidence type="ECO:0000313" key="4">
    <source>
        <dbReference type="EMBL" id="AHG90659.1"/>
    </source>
</evidence>
<dbReference type="AlphaFoldDB" id="W0RHS0"/>
<evidence type="ECO:0000313" key="5">
    <source>
        <dbReference type="Proteomes" id="UP000019151"/>
    </source>
</evidence>
<evidence type="ECO:0000256" key="1">
    <source>
        <dbReference type="ARBA" id="ARBA00022679"/>
    </source>
</evidence>
<dbReference type="STRING" id="861299.J421_3122"/>
<dbReference type="HOGENOM" id="CLU_1989430_0_0_0"/>
<dbReference type="InterPro" id="IPR036662">
    <property type="entry name" value="PTS_EIIA_man-typ_sf"/>
</dbReference>
<dbReference type="OrthoDB" id="9799827at2"/>
<reference evidence="4 5" key="1">
    <citation type="journal article" date="2014" name="Genome Announc.">
        <title>Genome Sequence and Methylome of Soil Bacterium Gemmatirosa kalamazoonensis KBS708T, a Member of the Rarely Cultivated Gemmatimonadetes Phylum.</title>
        <authorList>
            <person name="Debruyn J.M."/>
            <person name="Radosevich M."/>
            <person name="Wommack K.E."/>
            <person name="Polson S.W."/>
            <person name="Hauser L.J."/>
            <person name="Fawaz M.N."/>
            <person name="Korlach J."/>
            <person name="Tsai Y.C."/>
        </authorList>
    </citation>
    <scope>NUCLEOTIDE SEQUENCE [LARGE SCALE GENOMIC DNA]</scope>
    <source>
        <strain evidence="4 5">KBS708</strain>
    </source>
</reference>
<keyword evidence="1" id="KW-0808">Transferase</keyword>
<dbReference type="GO" id="GO:0016020">
    <property type="term" value="C:membrane"/>
    <property type="evidence" value="ECO:0007669"/>
    <property type="project" value="InterPro"/>
</dbReference>